<evidence type="ECO:0000256" key="2">
    <source>
        <dbReference type="SAM" id="Phobius"/>
    </source>
</evidence>
<accession>A0A142EMB5</accession>
<feature type="transmembrane region" description="Helical" evidence="2">
    <location>
        <begin position="182"/>
        <end position="209"/>
    </location>
</feature>
<feature type="transmembrane region" description="Helical" evidence="2">
    <location>
        <begin position="142"/>
        <end position="162"/>
    </location>
</feature>
<organism evidence="3 4">
    <name type="scientific">Algoriphagus sanaruensis</name>
    <dbReference type="NCBI Taxonomy" id="1727163"/>
    <lineage>
        <taxon>Bacteria</taxon>
        <taxon>Pseudomonadati</taxon>
        <taxon>Bacteroidota</taxon>
        <taxon>Cytophagia</taxon>
        <taxon>Cytophagales</taxon>
        <taxon>Cyclobacteriaceae</taxon>
        <taxon>Algoriphagus</taxon>
    </lineage>
</organism>
<gene>
    <name evidence="3" type="ORF">AO498_07565</name>
</gene>
<sequence length="496" mass="56464">MTFEIIFILALVGLQVFVFFNVFFKIKSYQRFFPSSFKEIQIKKFFITKVILSEPDQFDKYLDSLSNDVQIIEESEDAEQVELLVIPNSTKANHSHFSEVIKSTNAYLCKNKGASADFGILKDTCERHLEKVDNEIGNLINVPLYIGLAGTFVGIIIGLWGIDFSATTEGTTTTISSASIGQLLNGVIAAMFASLVGLTFTVINSALVYKPAAYKNDTDKNHYYDFLQRELLPFLNIGVSKSLGSFKDVLNHFIIKFGENMDDYKDSGHLLNENLQKQQTVLEEINKLSLTRTATKIAEVFADLKESAEHLEKFQAYQKGLNGYVDKTEKVAHDMNIIIEQFKDFNVNLKAISNNSVATIELQKQFKDSLEKHFPTINDHREVWRTQVDELNQDIKEVYKELNSYFKTSTEQIQSFIGSNNNFFTGINEIQNAIKIFVENSSIQKDEFNVLKNQIVEMRNDFKDSQKQSIETNKALIDAIIDLKKTISKIEIPTEK</sequence>
<feature type="transmembrane region" description="Helical" evidence="2">
    <location>
        <begin position="6"/>
        <end position="24"/>
    </location>
</feature>
<keyword evidence="4" id="KW-1185">Reference proteome</keyword>
<keyword evidence="2" id="KW-1133">Transmembrane helix</keyword>
<keyword evidence="1" id="KW-0175">Coiled coil</keyword>
<protein>
    <recommendedName>
        <fullName evidence="5">MotA/TolQ/ExbB proton channel domain-containing protein</fullName>
    </recommendedName>
</protein>
<evidence type="ECO:0000313" key="4">
    <source>
        <dbReference type="Proteomes" id="UP000073816"/>
    </source>
</evidence>
<proteinExistence type="predicted"/>
<keyword evidence="2" id="KW-0812">Transmembrane</keyword>
<reference evidence="4" key="1">
    <citation type="submission" date="2015-09" db="EMBL/GenBank/DDBJ databases">
        <title>Complete sequence of Algoriphagus sp. M8-2.</title>
        <authorList>
            <person name="Shintani M."/>
        </authorList>
    </citation>
    <scope>NUCLEOTIDE SEQUENCE [LARGE SCALE GENOMIC DNA]</scope>
    <source>
        <strain evidence="4">M8-2</strain>
    </source>
</reference>
<dbReference type="EMBL" id="CP012836">
    <property type="protein sequence ID" value="AMQ56270.1"/>
    <property type="molecule type" value="Genomic_DNA"/>
</dbReference>
<dbReference type="KEGG" id="alm:AO498_07565"/>
<reference evidence="3 4" key="2">
    <citation type="journal article" date="2016" name="Genome Announc.">
        <title>Complete Genome Sequence of Algoriphagus sp. Strain M8-2, Isolated from a Brackish Lake.</title>
        <authorList>
            <person name="Muraguchi Y."/>
            <person name="Kushimoto K."/>
            <person name="Ohtsubo Y."/>
            <person name="Suzuki T."/>
            <person name="Dohra H."/>
            <person name="Kimbara K."/>
            <person name="Shintani M."/>
        </authorList>
    </citation>
    <scope>NUCLEOTIDE SEQUENCE [LARGE SCALE GENOMIC DNA]</scope>
    <source>
        <strain evidence="3 4">M8-2</strain>
    </source>
</reference>
<evidence type="ECO:0000313" key="3">
    <source>
        <dbReference type="EMBL" id="AMQ56270.1"/>
    </source>
</evidence>
<keyword evidence="2" id="KW-0472">Membrane</keyword>
<dbReference type="AlphaFoldDB" id="A0A142EMB5"/>
<dbReference type="Proteomes" id="UP000073816">
    <property type="component" value="Chromosome"/>
</dbReference>
<dbReference type="OrthoDB" id="1066121at2"/>
<evidence type="ECO:0008006" key="5">
    <source>
        <dbReference type="Google" id="ProtNLM"/>
    </source>
</evidence>
<name>A0A142EMB5_9BACT</name>
<feature type="coiled-coil region" evidence="1">
    <location>
        <begin position="381"/>
        <end position="408"/>
    </location>
</feature>
<evidence type="ECO:0000256" key="1">
    <source>
        <dbReference type="SAM" id="Coils"/>
    </source>
</evidence>
<dbReference type="PATRIC" id="fig|1727163.4.peg.1574"/>
<dbReference type="STRING" id="1727163.AO498_07565"/>
<dbReference type="RefSeq" id="WP_067545489.1">
    <property type="nucleotide sequence ID" value="NZ_CP012836.1"/>
</dbReference>